<name>A0A0D1Y6R6_9EURO</name>
<dbReference type="HOGENOM" id="CLU_2158401_0_0_1"/>
<evidence type="ECO:0000313" key="2">
    <source>
        <dbReference type="Proteomes" id="UP000053328"/>
    </source>
</evidence>
<dbReference type="RefSeq" id="XP_016230772.1">
    <property type="nucleotide sequence ID" value="XM_016385828.1"/>
</dbReference>
<gene>
    <name evidence="1" type="ORF">PV08_11520</name>
</gene>
<keyword evidence="2" id="KW-1185">Reference proteome</keyword>
<sequence>MSLYHVYGLLLAEELVKCADATTPYQVSHKVDDGQSPIDLRICKRMVTFDLAVGVRGVYMPEAFELYQRHNEPSDNRTEEWPGTSPLILLFQDEFALQTRLASLHDALGLC</sequence>
<reference evidence="1 2" key="1">
    <citation type="submission" date="2015-01" db="EMBL/GenBank/DDBJ databases">
        <title>The Genome Sequence of Exophiala spinifera CBS89968.</title>
        <authorList>
            <consortium name="The Broad Institute Genomics Platform"/>
            <person name="Cuomo C."/>
            <person name="de Hoog S."/>
            <person name="Gorbushina A."/>
            <person name="Stielow B."/>
            <person name="Teixiera M."/>
            <person name="Abouelleil A."/>
            <person name="Chapman S.B."/>
            <person name="Priest M."/>
            <person name="Young S.K."/>
            <person name="Wortman J."/>
            <person name="Nusbaum C."/>
            <person name="Birren B."/>
        </authorList>
    </citation>
    <scope>NUCLEOTIDE SEQUENCE [LARGE SCALE GENOMIC DNA]</scope>
    <source>
        <strain evidence="1 2">CBS 89968</strain>
    </source>
</reference>
<protein>
    <submittedName>
        <fullName evidence="1">Uncharacterized protein</fullName>
    </submittedName>
</protein>
<proteinExistence type="predicted"/>
<dbReference type="Proteomes" id="UP000053328">
    <property type="component" value="Unassembled WGS sequence"/>
</dbReference>
<dbReference type="VEuPathDB" id="FungiDB:PV08_11520"/>
<dbReference type="GeneID" id="27338603"/>
<organism evidence="1 2">
    <name type="scientific">Exophiala spinifera</name>
    <dbReference type="NCBI Taxonomy" id="91928"/>
    <lineage>
        <taxon>Eukaryota</taxon>
        <taxon>Fungi</taxon>
        <taxon>Dikarya</taxon>
        <taxon>Ascomycota</taxon>
        <taxon>Pezizomycotina</taxon>
        <taxon>Eurotiomycetes</taxon>
        <taxon>Chaetothyriomycetidae</taxon>
        <taxon>Chaetothyriales</taxon>
        <taxon>Herpotrichiellaceae</taxon>
        <taxon>Exophiala</taxon>
    </lineage>
</organism>
<dbReference type="EMBL" id="KN847500">
    <property type="protein sequence ID" value="KIW10556.1"/>
    <property type="molecule type" value="Genomic_DNA"/>
</dbReference>
<accession>A0A0D1Y6R6</accession>
<dbReference type="AlphaFoldDB" id="A0A0D1Y6R6"/>
<evidence type="ECO:0000313" key="1">
    <source>
        <dbReference type="EMBL" id="KIW10556.1"/>
    </source>
</evidence>